<feature type="domain" description="RRM" evidence="3">
    <location>
        <begin position="12"/>
        <end position="86"/>
    </location>
</feature>
<keyword evidence="1 2" id="KW-0694">RNA-binding</keyword>
<dbReference type="InterPro" id="IPR000504">
    <property type="entry name" value="RRM_dom"/>
</dbReference>
<dbReference type="Gene3D" id="3.30.70.330">
    <property type="match status" value="1"/>
</dbReference>
<dbReference type="PANTHER" id="PTHR11176:SF57">
    <property type="entry name" value="PROTEIN BOULE"/>
    <property type="match status" value="1"/>
</dbReference>
<dbReference type="Proteomes" id="UP001642483">
    <property type="component" value="Unassembled WGS sequence"/>
</dbReference>
<sequence>MAMPQKTDAIPCRIFVGGIDRYTTEDELYNLFQRCGQIVTINVIRDAVGPYAFITFVEEETAKVVLSQRYSFYIRGKKLRLSSAYLSNKPRPSYRYISL</sequence>
<name>A0ABP0F1E5_CLALP</name>
<keyword evidence="5" id="KW-1185">Reference proteome</keyword>
<dbReference type="EMBL" id="CAWYQH010000002">
    <property type="protein sequence ID" value="CAK8673246.1"/>
    <property type="molecule type" value="Genomic_DNA"/>
</dbReference>
<dbReference type="InterPro" id="IPR012677">
    <property type="entry name" value="Nucleotide-bd_a/b_plait_sf"/>
</dbReference>
<dbReference type="InterPro" id="IPR035979">
    <property type="entry name" value="RBD_domain_sf"/>
</dbReference>
<dbReference type="PANTHER" id="PTHR11176">
    <property type="entry name" value="BOULE-RELATED"/>
    <property type="match status" value="1"/>
</dbReference>
<dbReference type="SUPFAM" id="SSF54928">
    <property type="entry name" value="RNA-binding domain, RBD"/>
    <property type="match status" value="1"/>
</dbReference>
<evidence type="ECO:0000259" key="3">
    <source>
        <dbReference type="PROSITE" id="PS50102"/>
    </source>
</evidence>
<dbReference type="SMART" id="SM00360">
    <property type="entry name" value="RRM"/>
    <property type="match status" value="1"/>
</dbReference>
<evidence type="ECO:0000256" key="1">
    <source>
        <dbReference type="ARBA" id="ARBA00022884"/>
    </source>
</evidence>
<evidence type="ECO:0000256" key="2">
    <source>
        <dbReference type="PROSITE-ProRule" id="PRU00176"/>
    </source>
</evidence>
<accession>A0ABP0F1E5</accession>
<proteinExistence type="predicted"/>
<evidence type="ECO:0000313" key="4">
    <source>
        <dbReference type="EMBL" id="CAK8673246.1"/>
    </source>
</evidence>
<evidence type="ECO:0000313" key="5">
    <source>
        <dbReference type="Proteomes" id="UP001642483"/>
    </source>
</evidence>
<protein>
    <recommendedName>
        <fullName evidence="3">RRM domain-containing protein</fullName>
    </recommendedName>
</protein>
<comment type="caution">
    <text evidence="4">The sequence shown here is derived from an EMBL/GenBank/DDBJ whole genome shotgun (WGS) entry which is preliminary data.</text>
</comment>
<reference evidence="4 5" key="1">
    <citation type="submission" date="2024-02" db="EMBL/GenBank/DDBJ databases">
        <authorList>
            <person name="Daric V."/>
            <person name="Darras S."/>
        </authorList>
    </citation>
    <scope>NUCLEOTIDE SEQUENCE [LARGE SCALE GENOMIC DNA]</scope>
</reference>
<dbReference type="Pfam" id="PF00076">
    <property type="entry name" value="RRM_1"/>
    <property type="match status" value="1"/>
</dbReference>
<dbReference type="PROSITE" id="PS50102">
    <property type="entry name" value="RRM"/>
    <property type="match status" value="1"/>
</dbReference>
<gene>
    <name evidence="4" type="ORF">CVLEPA_LOCUS3056</name>
</gene>
<organism evidence="4 5">
    <name type="scientific">Clavelina lepadiformis</name>
    <name type="common">Light-bulb sea squirt</name>
    <name type="synonym">Ascidia lepadiformis</name>
    <dbReference type="NCBI Taxonomy" id="159417"/>
    <lineage>
        <taxon>Eukaryota</taxon>
        <taxon>Metazoa</taxon>
        <taxon>Chordata</taxon>
        <taxon>Tunicata</taxon>
        <taxon>Ascidiacea</taxon>
        <taxon>Aplousobranchia</taxon>
        <taxon>Clavelinidae</taxon>
        <taxon>Clavelina</taxon>
    </lineage>
</organism>